<protein>
    <submittedName>
        <fullName evidence="1">Uncharacterized protein</fullName>
    </submittedName>
</protein>
<organism evidence="1 2">
    <name type="scientific">Trichothecium roseum</name>
    <dbReference type="NCBI Taxonomy" id="47278"/>
    <lineage>
        <taxon>Eukaryota</taxon>
        <taxon>Fungi</taxon>
        <taxon>Dikarya</taxon>
        <taxon>Ascomycota</taxon>
        <taxon>Pezizomycotina</taxon>
        <taxon>Sordariomycetes</taxon>
        <taxon>Hypocreomycetidae</taxon>
        <taxon>Hypocreales</taxon>
        <taxon>Hypocreales incertae sedis</taxon>
        <taxon>Trichothecium</taxon>
    </lineage>
</organism>
<dbReference type="EMBL" id="CM047940">
    <property type="protein sequence ID" value="KAI9904039.1"/>
    <property type="molecule type" value="Genomic_DNA"/>
</dbReference>
<name>A0ACC0VCL9_9HYPO</name>
<comment type="caution">
    <text evidence="1">The sequence shown here is derived from an EMBL/GenBank/DDBJ whole genome shotgun (WGS) entry which is preliminary data.</text>
</comment>
<dbReference type="Proteomes" id="UP001163324">
    <property type="component" value="Chromosome 1"/>
</dbReference>
<evidence type="ECO:0000313" key="2">
    <source>
        <dbReference type="Proteomes" id="UP001163324"/>
    </source>
</evidence>
<reference evidence="1" key="1">
    <citation type="submission" date="2022-10" db="EMBL/GenBank/DDBJ databases">
        <title>Complete Genome of Trichothecium roseum strain YXFP-22015, a Plant Pathogen Isolated from Citrus.</title>
        <authorList>
            <person name="Wang Y."/>
            <person name="Zhu L."/>
        </authorList>
    </citation>
    <scope>NUCLEOTIDE SEQUENCE</scope>
    <source>
        <strain evidence="1">YXFP-22015</strain>
    </source>
</reference>
<evidence type="ECO:0000313" key="1">
    <source>
        <dbReference type="EMBL" id="KAI9904039.1"/>
    </source>
</evidence>
<keyword evidence="2" id="KW-1185">Reference proteome</keyword>
<proteinExistence type="predicted"/>
<gene>
    <name evidence="1" type="ORF">N3K66_000568</name>
</gene>
<sequence>MSNPRVKRPFAGAASDPSQRQITSFFGARPAAADEPVSASEAPLRGPHLPAQIQSNLLSVGMRIRKSVPEGYKTNAPSAFKLWTDETPLKTPGQSAPSGGVPSKELLPFCGINKVGGLDTQADVRSDADNSLPSLDDVPGLSMSQESNDSVASEYLNARKRGLVEDDEEVADPVRPWIASGDGSVSPRSLAPKDWPNARPMAVPRGRGGKKTAAPVAGQENAGGNDFDEAEFLVGDAEMSS</sequence>
<accession>A0ACC0VCL9</accession>